<evidence type="ECO:0000313" key="1">
    <source>
        <dbReference type="EMBL" id="KAJ4708428.1"/>
    </source>
</evidence>
<dbReference type="Proteomes" id="UP001164539">
    <property type="component" value="Chromosome 10"/>
</dbReference>
<proteinExistence type="predicted"/>
<name>A0ACC1XCF2_MELAZ</name>
<sequence>MLLRNSISNTKKFFQKTLQNFKSLFSGSDHYQRIPKTPPYSYPLGVDMNIQPSYKDFERFCTDFTDQWESSDMDKAKKRSNKKTSSLKQEKEVLSGSFMKFAKSSPVKSNNQIRRRENHLHLKPKRQEDSRSNMVGTREERSCILAEKLKELELIDVSNVDHALDIEEFLHYYSRLTCPAYVDIVDKFFMEMYAEFIGQSATPSRVSSRPKLRSETLQY</sequence>
<gene>
    <name evidence="1" type="ORF">OWV82_018373</name>
</gene>
<organism evidence="1 2">
    <name type="scientific">Melia azedarach</name>
    <name type="common">Chinaberry tree</name>
    <dbReference type="NCBI Taxonomy" id="155640"/>
    <lineage>
        <taxon>Eukaryota</taxon>
        <taxon>Viridiplantae</taxon>
        <taxon>Streptophyta</taxon>
        <taxon>Embryophyta</taxon>
        <taxon>Tracheophyta</taxon>
        <taxon>Spermatophyta</taxon>
        <taxon>Magnoliopsida</taxon>
        <taxon>eudicotyledons</taxon>
        <taxon>Gunneridae</taxon>
        <taxon>Pentapetalae</taxon>
        <taxon>rosids</taxon>
        <taxon>malvids</taxon>
        <taxon>Sapindales</taxon>
        <taxon>Meliaceae</taxon>
        <taxon>Melia</taxon>
    </lineage>
</organism>
<comment type="caution">
    <text evidence="1">The sequence shown here is derived from an EMBL/GenBank/DDBJ whole genome shotgun (WGS) entry which is preliminary data.</text>
</comment>
<dbReference type="EMBL" id="CM051403">
    <property type="protein sequence ID" value="KAJ4708428.1"/>
    <property type="molecule type" value="Genomic_DNA"/>
</dbReference>
<protein>
    <submittedName>
        <fullName evidence="1">ATP-dependent RNA helicase DDX11-like protein</fullName>
    </submittedName>
</protein>
<evidence type="ECO:0000313" key="2">
    <source>
        <dbReference type="Proteomes" id="UP001164539"/>
    </source>
</evidence>
<accession>A0ACC1XCF2</accession>
<reference evidence="1 2" key="1">
    <citation type="journal article" date="2023" name="Science">
        <title>Complex scaffold remodeling in plant triterpene biosynthesis.</title>
        <authorList>
            <person name="De La Pena R."/>
            <person name="Hodgson H."/>
            <person name="Liu J.C."/>
            <person name="Stephenson M.J."/>
            <person name="Martin A.C."/>
            <person name="Owen C."/>
            <person name="Harkess A."/>
            <person name="Leebens-Mack J."/>
            <person name="Jimenez L.E."/>
            <person name="Osbourn A."/>
            <person name="Sattely E.S."/>
        </authorList>
    </citation>
    <scope>NUCLEOTIDE SEQUENCE [LARGE SCALE GENOMIC DNA]</scope>
    <source>
        <strain evidence="2">cv. JPN11</strain>
        <tissue evidence="1">Leaf</tissue>
    </source>
</reference>
<keyword evidence="2" id="KW-1185">Reference proteome</keyword>